<evidence type="ECO:0000313" key="2">
    <source>
        <dbReference type="Proteomes" id="UP001328107"/>
    </source>
</evidence>
<keyword evidence="2" id="KW-1185">Reference proteome</keyword>
<comment type="caution">
    <text evidence="1">The sequence shown here is derived from an EMBL/GenBank/DDBJ whole genome shotgun (WGS) entry which is preliminary data.</text>
</comment>
<dbReference type="EMBL" id="BTRK01000005">
    <property type="protein sequence ID" value="GMR54344.1"/>
    <property type="molecule type" value="Genomic_DNA"/>
</dbReference>
<accession>A0AAN5I7H1</accession>
<name>A0AAN5I7H1_9BILA</name>
<evidence type="ECO:0008006" key="3">
    <source>
        <dbReference type="Google" id="ProtNLM"/>
    </source>
</evidence>
<organism evidence="1 2">
    <name type="scientific">Pristionchus mayeri</name>
    <dbReference type="NCBI Taxonomy" id="1317129"/>
    <lineage>
        <taxon>Eukaryota</taxon>
        <taxon>Metazoa</taxon>
        <taxon>Ecdysozoa</taxon>
        <taxon>Nematoda</taxon>
        <taxon>Chromadorea</taxon>
        <taxon>Rhabditida</taxon>
        <taxon>Rhabditina</taxon>
        <taxon>Diplogasteromorpha</taxon>
        <taxon>Diplogasteroidea</taxon>
        <taxon>Neodiplogasteridae</taxon>
        <taxon>Pristionchus</taxon>
    </lineage>
</organism>
<gene>
    <name evidence="1" type="ORF">PMAYCL1PPCAC_24539</name>
</gene>
<dbReference type="AlphaFoldDB" id="A0AAN5I7H1"/>
<dbReference type="Proteomes" id="UP001328107">
    <property type="component" value="Unassembled WGS sequence"/>
</dbReference>
<feature type="non-terminal residue" evidence="1">
    <location>
        <position position="1"/>
    </location>
</feature>
<protein>
    <recommendedName>
        <fullName evidence="3">MSP domain-containing protein</fullName>
    </recommendedName>
</protein>
<reference evidence="2" key="1">
    <citation type="submission" date="2022-10" db="EMBL/GenBank/DDBJ databases">
        <title>Genome assembly of Pristionchus species.</title>
        <authorList>
            <person name="Yoshida K."/>
            <person name="Sommer R.J."/>
        </authorList>
    </citation>
    <scope>NUCLEOTIDE SEQUENCE [LARGE SCALE GENOMIC DNA]</scope>
    <source>
        <strain evidence="2">RS5460</strain>
    </source>
</reference>
<proteinExistence type="predicted"/>
<evidence type="ECO:0000313" key="1">
    <source>
        <dbReference type="EMBL" id="GMR54344.1"/>
    </source>
</evidence>
<dbReference type="InterPro" id="IPR013783">
    <property type="entry name" value="Ig-like_fold"/>
</dbReference>
<feature type="non-terminal residue" evidence="1">
    <location>
        <position position="368"/>
    </location>
</feature>
<sequence length="368" mass="42088">KTRSSSQGEKSMGRGRLRMKDFKFNGFSKKFTKLPEGPLAHKYSNVPRNHSLVPRILTNDITGDITMYPPDFAINLPLLSANRRKTEILDQYYRLGQPVMDNEDYTRRRRSMLAIPEPTPVEGNHERVKNMVEGTPFLELRPHIAKMPAKRDDTTRHFILNTQYASRLAVRFRCDSGRFVSIPSHEIVEPCGRLRVVIVANSDMDEQQLEKEVVYYEYIQVPERAMDAKQEFMKIPIIGRITVRLFPNVLNLSPNTFYPSKIRRTPTHMATLTNSGKTPCKFWWPDEKDVLVSPQNGFIKPQSSVQFTFTLKRPATTNAILAHMHYTLNDKPTAVGTMLARFETEAMKKVIQVSTKALAACDTAEDPG</sequence>
<dbReference type="Gene3D" id="2.60.40.10">
    <property type="entry name" value="Immunoglobulins"/>
    <property type="match status" value="1"/>
</dbReference>